<dbReference type="Gene3D" id="3.40.50.10490">
    <property type="entry name" value="Glucose-6-phosphate isomerase like protein, domain 1"/>
    <property type="match status" value="1"/>
</dbReference>
<sequence length="205" mass="22736">MTDNIQQYLENTINKCLEDTMTAVTSVPQEALENMETAVAAMSLSLPNNKIICLGSPLCRPLCSIFSQVLNGNLMYANQKINAIVLNNDAGQMSHLYPNLGIEESLRVQFESVAKMNDCLLIISENANESQNLISLIQSAHECQIQIIVISHIHDNVMKDIVTEDDIQIVLNTQNTANFTEVALVILNAFNVFLSEIDNQTDSSY</sequence>
<reference evidence="1 2" key="1">
    <citation type="submission" date="2016-10" db="EMBL/GenBank/DDBJ databases">
        <authorList>
            <person name="Varghese N."/>
            <person name="Submissions S."/>
        </authorList>
    </citation>
    <scope>NUCLEOTIDE SEQUENCE [LARGE SCALE GENOMIC DNA]</scope>
    <source>
        <strain evidence="1 2">DSM 1361</strain>
    </source>
</reference>
<protein>
    <submittedName>
        <fullName evidence="1">Phosphoheptose isomerase</fullName>
    </submittedName>
</protein>
<accession>A0A662ZIJ1</accession>
<dbReference type="PANTHER" id="PTHR30390">
    <property type="entry name" value="SEDOHEPTULOSE 7-PHOSPHATE ISOMERASE / DNAA INITIATOR-ASSOCIATING FACTOR FOR REPLICATION INITIATION"/>
    <property type="match status" value="1"/>
</dbReference>
<dbReference type="GO" id="GO:0016853">
    <property type="term" value="F:isomerase activity"/>
    <property type="evidence" value="ECO:0007669"/>
    <property type="project" value="UniProtKB-KW"/>
</dbReference>
<dbReference type="GO" id="GO:1901135">
    <property type="term" value="P:carbohydrate derivative metabolic process"/>
    <property type="evidence" value="ECO:0007669"/>
    <property type="project" value="InterPro"/>
</dbReference>
<evidence type="ECO:0000313" key="1">
    <source>
        <dbReference type="EMBL" id="SFP34894.1"/>
    </source>
</evidence>
<proteinExistence type="predicted"/>
<dbReference type="OrthoDB" id="9810929at2"/>
<dbReference type="Proteomes" id="UP000243745">
    <property type="component" value="Unassembled WGS sequence"/>
</dbReference>
<dbReference type="EMBL" id="FOXF01000017">
    <property type="protein sequence ID" value="SFP34894.1"/>
    <property type="molecule type" value="Genomic_DNA"/>
</dbReference>
<organism evidence="1 2">
    <name type="scientific">Ruminobacter amylophilus</name>
    <dbReference type="NCBI Taxonomy" id="867"/>
    <lineage>
        <taxon>Bacteria</taxon>
        <taxon>Pseudomonadati</taxon>
        <taxon>Pseudomonadota</taxon>
        <taxon>Gammaproteobacteria</taxon>
        <taxon>Aeromonadales</taxon>
        <taxon>Succinivibrionaceae</taxon>
        <taxon>Ruminobacter</taxon>
    </lineage>
</organism>
<dbReference type="AlphaFoldDB" id="A0A662ZIJ1"/>
<dbReference type="RefSeq" id="WP_031578138.1">
    <property type="nucleotide sequence ID" value="NZ_FOXF01000017.1"/>
</dbReference>
<dbReference type="InterPro" id="IPR050099">
    <property type="entry name" value="SIS_GmhA/DiaA_subfam"/>
</dbReference>
<evidence type="ECO:0000313" key="2">
    <source>
        <dbReference type="Proteomes" id="UP000243745"/>
    </source>
</evidence>
<dbReference type="GO" id="GO:0097367">
    <property type="term" value="F:carbohydrate derivative binding"/>
    <property type="evidence" value="ECO:0007669"/>
    <property type="project" value="InterPro"/>
</dbReference>
<gene>
    <name evidence="1" type="ORF">SAMN02910344_01150</name>
</gene>
<keyword evidence="1" id="KW-0413">Isomerase</keyword>
<dbReference type="SUPFAM" id="SSF53697">
    <property type="entry name" value="SIS domain"/>
    <property type="match status" value="1"/>
</dbReference>
<name>A0A662ZIJ1_9GAMM</name>
<dbReference type="InterPro" id="IPR046348">
    <property type="entry name" value="SIS_dom_sf"/>
</dbReference>
<keyword evidence="2" id="KW-1185">Reference proteome</keyword>